<keyword evidence="2" id="KW-1133">Transmembrane helix</keyword>
<feature type="domain" description="EamA" evidence="3">
    <location>
        <begin position="149"/>
        <end position="285"/>
    </location>
</feature>
<dbReference type="SUPFAM" id="SSF103481">
    <property type="entry name" value="Multidrug resistance efflux transporter EmrE"/>
    <property type="match status" value="2"/>
</dbReference>
<sequence>MRNLKSGYLYAIISAVIFGLMPLMTKKVYGIGMNAIDAVFYRNAMSIAILWFMAKYVYKENLLITKDEFLKLLILSLGYVFTPILLYYSYNYISSGAATTIHFSYPILIFLASVLIYKEKAKSGEKTCIIFAMLGITMLMDFREVNNIFGIILSFGSGLTYALYSIWLEKSGLGSMNVIKLSFYLILFSSIMAYVVSLPSGGINFNISSAKNLLILILYSAVLSVGAANFYQRAILSISAKQASILSAFEPVTSLIVGVFILHEKLSGLNIIAIILICASTIILVLSPNKSKTK</sequence>
<evidence type="ECO:0000256" key="2">
    <source>
        <dbReference type="SAM" id="Phobius"/>
    </source>
</evidence>
<keyword evidence="2" id="KW-0472">Membrane</keyword>
<dbReference type="RefSeq" id="WP_127724401.1">
    <property type="nucleotide sequence ID" value="NZ_RLIH01000006.1"/>
</dbReference>
<dbReference type="InterPro" id="IPR000620">
    <property type="entry name" value="EamA_dom"/>
</dbReference>
<dbReference type="OrthoDB" id="9808556at2"/>
<dbReference type="AlphaFoldDB" id="A0A437S720"/>
<evidence type="ECO:0000313" key="5">
    <source>
        <dbReference type="Proteomes" id="UP000288812"/>
    </source>
</evidence>
<feature type="transmembrane region" description="Helical" evidence="2">
    <location>
        <begin position="148"/>
        <end position="169"/>
    </location>
</feature>
<feature type="transmembrane region" description="Helical" evidence="2">
    <location>
        <begin position="96"/>
        <end position="117"/>
    </location>
</feature>
<dbReference type="Proteomes" id="UP000288812">
    <property type="component" value="Unassembled WGS sequence"/>
</dbReference>
<comment type="caution">
    <text evidence="4">The sequence shown here is derived from an EMBL/GenBank/DDBJ whole genome shotgun (WGS) entry which is preliminary data.</text>
</comment>
<proteinExistence type="inferred from homology"/>
<feature type="transmembrane region" description="Helical" evidence="2">
    <location>
        <begin position="39"/>
        <end position="58"/>
    </location>
</feature>
<gene>
    <name evidence="4" type="ORF">EF514_05355</name>
</gene>
<evidence type="ECO:0000256" key="1">
    <source>
        <dbReference type="ARBA" id="ARBA00007362"/>
    </source>
</evidence>
<dbReference type="EMBL" id="RLIH01000006">
    <property type="protein sequence ID" value="RVU54748.1"/>
    <property type="molecule type" value="Genomic_DNA"/>
</dbReference>
<dbReference type="PANTHER" id="PTHR22911">
    <property type="entry name" value="ACYL-MALONYL CONDENSING ENZYME-RELATED"/>
    <property type="match status" value="1"/>
</dbReference>
<name>A0A437S720_9FIRM</name>
<feature type="domain" description="EamA" evidence="3">
    <location>
        <begin position="6"/>
        <end position="139"/>
    </location>
</feature>
<feature type="transmembrane region" description="Helical" evidence="2">
    <location>
        <begin position="213"/>
        <end position="231"/>
    </location>
</feature>
<accession>A0A437S720</accession>
<dbReference type="Pfam" id="PF00892">
    <property type="entry name" value="EamA"/>
    <property type="match status" value="2"/>
</dbReference>
<organism evidence="4 5">
    <name type="scientific">Anaerosphaera multitolerans</name>
    <dbReference type="NCBI Taxonomy" id="2487351"/>
    <lineage>
        <taxon>Bacteria</taxon>
        <taxon>Bacillati</taxon>
        <taxon>Bacillota</taxon>
        <taxon>Tissierellia</taxon>
        <taxon>Tissierellales</taxon>
        <taxon>Peptoniphilaceae</taxon>
        <taxon>Anaerosphaera</taxon>
    </lineage>
</organism>
<keyword evidence="2" id="KW-0812">Transmembrane</keyword>
<feature type="transmembrane region" description="Helical" evidence="2">
    <location>
        <begin position="181"/>
        <end position="201"/>
    </location>
</feature>
<evidence type="ECO:0000259" key="3">
    <source>
        <dbReference type="Pfam" id="PF00892"/>
    </source>
</evidence>
<evidence type="ECO:0000313" key="4">
    <source>
        <dbReference type="EMBL" id="RVU54748.1"/>
    </source>
</evidence>
<dbReference type="GO" id="GO:0016020">
    <property type="term" value="C:membrane"/>
    <property type="evidence" value="ECO:0007669"/>
    <property type="project" value="InterPro"/>
</dbReference>
<feature type="transmembrane region" description="Helical" evidence="2">
    <location>
        <begin position="7"/>
        <end position="24"/>
    </location>
</feature>
<dbReference type="PANTHER" id="PTHR22911:SF137">
    <property type="entry name" value="SOLUTE CARRIER FAMILY 35 MEMBER G2-RELATED"/>
    <property type="match status" value="1"/>
</dbReference>
<feature type="transmembrane region" description="Helical" evidence="2">
    <location>
        <begin position="70"/>
        <end position="90"/>
    </location>
</feature>
<feature type="transmembrane region" description="Helical" evidence="2">
    <location>
        <begin position="268"/>
        <end position="286"/>
    </location>
</feature>
<protein>
    <submittedName>
        <fullName evidence="4">DMT family transporter</fullName>
    </submittedName>
</protein>
<comment type="similarity">
    <text evidence="1">Belongs to the EamA transporter family.</text>
</comment>
<keyword evidence="5" id="KW-1185">Reference proteome</keyword>
<reference evidence="4 5" key="1">
    <citation type="submission" date="2018-11" db="EMBL/GenBank/DDBJ databases">
        <title>Genome sequencing and assembly of Anaerosphaera sp. nov., GS7-6-2.</title>
        <authorList>
            <person name="Rettenmaier R."/>
            <person name="Liebl W."/>
            <person name="Zverlov V."/>
        </authorList>
    </citation>
    <scope>NUCLEOTIDE SEQUENCE [LARGE SCALE GENOMIC DNA]</scope>
    <source>
        <strain evidence="4 5">GS7-6-2</strain>
    </source>
</reference>
<dbReference type="InterPro" id="IPR037185">
    <property type="entry name" value="EmrE-like"/>
</dbReference>